<feature type="binding site" evidence="12">
    <location>
        <position position="195"/>
    </location>
    <ligand>
        <name>ATP</name>
        <dbReference type="ChEBI" id="CHEBI:30616"/>
    </ligand>
</feature>
<dbReference type="Proteomes" id="UP000662857">
    <property type="component" value="Chromosome"/>
</dbReference>
<evidence type="ECO:0000256" key="4">
    <source>
        <dbReference type="ARBA" id="ARBA00022679"/>
    </source>
</evidence>
<accession>A0A895YRX2</accession>
<feature type="binding site" evidence="12">
    <location>
        <begin position="16"/>
        <end position="18"/>
    </location>
    <ligand>
        <name>substrate</name>
    </ligand>
</feature>
<feature type="binding site" evidence="12">
    <location>
        <position position="256"/>
    </location>
    <ligand>
        <name>K(+)</name>
        <dbReference type="ChEBI" id="CHEBI:29103"/>
    </ligand>
</feature>
<dbReference type="InterPro" id="IPR002139">
    <property type="entry name" value="Ribo/fructo_kinase"/>
</dbReference>
<comment type="cofactor">
    <cofactor evidence="12">
        <name>Mg(2+)</name>
        <dbReference type="ChEBI" id="CHEBI:18420"/>
    </cofactor>
    <text evidence="12">Requires a divalent cation, most likely magnesium in vivo, as an electrophilic catalyst to aid phosphoryl group transfer. It is the chelate of the metal and the nucleotide that is the actual substrate.</text>
</comment>
<feature type="binding site" evidence="12">
    <location>
        <position position="290"/>
    </location>
    <ligand>
        <name>K(+)</name>
        <dbReference type="ChEBI" id="CHEBI:29103"/>
    </ligand>
</feature>
<dbReference type="PRINTS" id="PR00990">
    <property type="entry name" value="RIBOKINASE"/>
</dbReference>
<evidence type="ECO:0000256" key="7">
    <source>
        <dbReference type="ARBA" id="ARBA00022777"/>
    </source>
</evidence>
<comment type="similarity">
    <text evidence="12">Belongs to the carbohydrate kinase PfkB family. Ribokinase subfamily.</text>
</comment>
<dbReference type="EC" id="2.7.1.15" evidence="2 12"/>
<dbReference type="GO" id="GO:0005829">
    <property type="term" value="C:cytosol"/>
    <property type="evidence" value="ECO:0007669"/>
    <property type="project" value="TreeGrafter"/>
</dbReference>
<evidence type="ECO:0000256" key="11">
    <source>
        <dbReference type="ARBA" id="ARBA00023277"/>
    </source>
</evidence>
<comment type="activity regulation">
    <text evidence="12">Activated by a monovalent cation that binds near, but not in, the active site. The most likely occupant of the site in vivo is potassium. Ion binding induces a conformational change that may alter substrate affinity.</text>
</comment>
<dbReference type="EMBL" id="CP070499">
    <property type="protein sequence ID" value="QSB16768.1"/>
    <property type="molecule type" value="Genomic_DNA"/>
</dbReference>
<keyword evidence="12" id="KW-0963">Cytoplasm</keyword>
<sequence length="311" mass="30660">MTDPRPPRIVVFGSLNADLSVQLPELPQAGQTVLGSGLFRSPGGKGANQAVAAAHATQRRGLPAAVRMVGRVGADDEGQLLRESLAAAGVDDSGVQIDREAPTGVALILVDDAGDNMIAVAPGANLTVGEADVAGAVAGLRPGDVVVCQLEVPVPAIRQLVRSARAVGARTVCNAAPAAALDPELLASLTVLVVNETEARHSLGLSVTTPPQAAQAAASAGCAVVVTLGSRGAVYATPDGDAGACPAPSVEAVDTVGAGDAFVGAFAVALTAGDGVAEAVTAGVAAGATAVTQLGARYYPHPPDPKSGDER</sequence>
<comment type="catalytic activity">
    <reaction evidence="12">
        <text>D-ribose + ATP = D-ribose 5-phosphate + ADP + H(+)</text>
        <dbReference type="Rhea" id="RHEA:13697"/>
        <dbReference type="ChEBI" id="CHEBI:15378"/>
        <dbReference type="ChEBI" id="CHEBI:30616"/>
        <dbReference type="ChEBI" id="CHEBI:47013"/>
        <dbReference type="ChEBI" id="CHEBI:78346"/>
        <dbReference type="ChEBI" id="CHEBI:456216"/>
        <dbReference type="EC" id="2.7.1.15"/>
    </reaction>
</comment>
<dbReference type="CDD" id="cd01174">
    <property type="entry name" value="ribokinase"/>
    <property type="match status" value="1"/>
</dbReference>
<evidence type="ECO:0000256" key="10">
    <source>
        <dbReference type="ARBA" id="ARBA00022958"/>
    </source>
</evidence>
<comment type="subunit">
    <text evidence="12">Homodimer.</text>
</comment>
<dbReference type="UniPathway" id="UPA00916">
    <property type="reaction ID" value="UER00889"/>
</dbReference>
<dbReference type="KEGG" id="nhy:JQS43_11080"/>
<feature type="domain" description="Carbohydrate kinase PfkB" evidence="13">
    <location>
        <begin position="8"/>
        <end position="298"/>
    </location>
</feature>
<keyword evidence="9 12" id="KW-0460">Magnesium</keyword>
<dbReference type="HAMAP" id="MF_01987">
    <property type="entry name" value="Ribokinase"/>
    <property type="match status" value="1"/>
</dbReference>
<feature type="binding site" evidence="12">
    <location>
        <position position="260"/>
    </location>
    <ligand>
        <name>substrate</name>
    </ligand>
</feature>
<evidence type="ECO:0000256" key="6">
    <source>
        <dbReference type="ARBA" id="ARBA00022741"/>
    </source>
</evidence>
<dbReference type="GO" id="GO:0004747">
    <property type="term" value="F:ribokinase activity"/>
    <property type="evidence" value="ECO:0007669"/>
    <property type="project" value="UniProtKB-UniRule"/>
</dbReference>
<dbReference type="RefSeq" id="WP_239679006.1">
    <property type="nucleotide sequence ID" value="NZ_CP070499.1"/>
</dbReference>
<organism evidence="14 15">
    <name type="scientific">Natronosporangium hydrolyticum</name>
    <dbReference type="NCBI Taxonomy" id="2811111"/>
    <lineage>
        <taxon>Bacteria</taxon>
        <taxon>Bacillati</taxon>
        <taxon>Actinomycetota</taxon>
        <taxon>Actinomycetes</taxon>
        <taxon>Micromonosporales</taxon>
        <taxon>Micromonosporaceae</taxon>
        <taxon>Natronosporangium</taxon>
    </lineage>
</organism>
<comment type="function">
    <text evidence="12">Catalyzes the phosphorylation of ribose at O-5 in a reaction requiring ATP and magnesium. The resulting D-ribose-5-phosphate can then be used either for sythesis of nucleotides, histidine, and tryptophan, or as a component of the pentose phosphate pathway.</text>
</comment>
<comment type="subcellular location">
    <subcellularLocation>
        <location evidence="12">Cytoplasm</location>
    </subcellularLocation>
</comment>
<keyword evidence="15" id="KW-1185">Reference proteome</keyword>
<evidence type="ECO:0000313" key="14">
    <source>
        <dbReference type="EMBL" id="QSB16768.1"/>
    </source>
</evidence>
<dbReference type="GO" id="GO:0019303">
    <property type="term" value="P:D-ribose catabolic process"/>
    <property type="evidence" value="ECO:0007669"/>
    <property type="project" value="UniProtKB-UniRule"/>
</dbReference>
<keyword evidence="10 12" id="KW-0630">Potassium</keyword>
<keyword evidence="6 12" id="KW-0547">Nucleotide-binding</keyword>
<keyword evidence="11 12" id="KW-0119">Carbohydrate metabolism</keyword>
<evidence type="ECO:0000256" key="5">
    <source>
        <dbReference type="ARBA" id="ARBA00022723"/>
    </source>
</evidence>
<evidence type="ECO:0000256" key="2">
    <source>
        <dbReference type="ARBA" id="ARBA00012035"/>
    </source>
</evidence>
<dbReference type="GO" id="GO:0046872">
    <property type="term" value="F:metal ion binding"/>
    <property type="evidence" value="ECO:0007669"/>
    <property type="project" value="UniProtKB-KW"/>
</dbReference>
<comment type="pathway">
    <text evidence="12">Carbohydrate metabolism; D-ribose degradation; D-ribose 5-phosphate from beta-D-ribopyranose: step 2/2.</text>
</comment>
<evidence type="ECO:0000256" key="12">
    <source>
        <dbReference type="HAMAP-Rule" id="MF_01987"/>
    </source>
</evidence>
<keyword evidence="4 12" id="KW-0808">Transferase</keyword>
<dbReference type="InterPro" id="IPR011877">
    <property type="entry name" value="Ribokinase"/>
</dbReference>
<gene>
    <name evidence="12" type="primary">rbsK</name>
    <name evidence="14" type="ORF">JQS43_11080</name>
</gene>
<feature type="binding site" evidence="12">
    <location>
        <position position="293"/>
    </location>
    <ligand>
        <name>K(+)</name>
        <dbReference type="ChEBI" id="CHEBI:29103"/>
    </ligand>
</feature>
<keyword evidence="5 12" id="KW-0479">Metal-binding</keyword>
<feature type="binding site" evidence="12">
    <location>
        <position position="151"/>
    </location>
    <ligand>
        <name>substrate</name>
    </ligand>
</feature>
<feature type="active site" description="Proton acceptor" evidence="12">
    <location>
        <position position="260"/>
    </location>
</feature>
<reference evidence="14" key="1">
    <citation type="submission" date="2021-02" db="EMBL/GenBank/DDBJ databases">
        <title>Natrosporangium hydrolyticum gen. nov., sp. nov, a haloalkaliphilic actinobacterium from a soda solonchak soil.</title>
        <authorList>
            <person name="Sorokin D.Y."/>
            <person name="Khijniak T.V."/>
            <person name="Zakharycheva A.P."/>
            <person name="Boueva O.V."/>
            <person name="Ariskina E.V."/>
            <person name="Hahnke R.L."/>
            <person name="Bunk B."/>
            <person name="Sproer C."/>
            <person name="Schumann P."/>
            <person name="Evtushenko L.I."/>
            <person name="Kublanov I.V."/>
        </authorList>
    </citation>
    <scope>NUCLEOTIDE SEQUENCE</scope>
    <source>
        <strain evidence="14">DSM 106523</strain>
    </source>
</reference>
<dbReference type="PANTHER" id="PTHR10584:SF166">
    <property type="entry name" value="RIBOKINASE"/>
    <property type="match status" value="1"/>
</dbReference>
<evidence type="ECO:0000256" key="3">
    <source>
        <dbReference type="ARBA" id="ARBA00016943"/>
    </source>
</evidence>
<evidence type="ECO:0000313" key="15">
    <source>
        <dbReference type="Proteomes" id="UP000662857"/>
    </source>
</evidence>
<dbReference type="PROSITE" id="PS00584">
    <property type="entry name" value="PFKB_KINASES_2"/>
    <property type="match status" value="1"/>
</dbReference>
<dbReference type="GO" id="GO:0005524">
    <property type="term" value="F:ATP binding"/>
    <property type="evidence" value="ECO:0007669"/>
    <property type="project" value="UniProtKB-UniRule"/>
</dbReference>
<feature type="binding site" evidence="12">
    <location>
        <position position="254"/>
    </location>
    <ligand>
        <name>K(+)</name>
        <dbReference type="ChEBI" id="CHEBI:29103"/>
    </ligand>
</feature>
<dbReference type="AlphaFoldDB" id="A0A895YRX2"/>
<dbReference type="PANTHER" id="PTHR10584">
    <property type="entry name" value="SUGAR KINASE"/>
    <property type="match status" value="1"/>
</dbReference>
<dbReference type="SUPFAM" id="SSF53613">
    <property type="entry name" value="Ribokinase-like"/>
    <property type="match status" value="1"/>
</dbReference>
<name>A0A895YRX2_9ACTN</name>
<evidence type="ECO:0000256" key="9">
    <source>
        <dbReference type="ARBA" id="ARBA00022842"/>
    </source>
</evidence>
<keyword evidence="8 12" id="KW-0067">ATP-binding</keyword>
<comment type="caution">
    <text evidence="12">Lacks conserved residue(s) required for the propagation of feature annotation.</text>
</comment>
<dbReference type="InterPro" id="IPR002173">
    <property type="entry name" value="Carboh/pur_kinase_PfkB_CS"/>
</dbReference>
<dbReference type="InterPro" id="IPR011611">
    <property type="entry name" value="PfkB_dom"/>
</dbReference>
<feature type="binding site" evidence="12">
    <location>
        <begin position="259"/>
        <end position="260"/>
    </location>
    <ligand>
        <name>ATP</name>
        <dbReference type="ChEBI" id="CHEBI:30616"/>
    </ligand>
</feature>
<dbReference type="Gene3D" id="3.40.1190.20">
    <property type="match status" value="1"/>
</dbReference>
<dbReference type="Pfam" id="PF00294">
    <property type="entry name" value="PfkB"/>
    <property type="match status" value="1"/>
</dbReference>
<dbReference type="InterPro" id="IPR029056">
    <property type="entry name" value="Ribokinase-like"/>
</dbReference>
<evidence type="ECO:0000259" key="13">
    <source>
        <dbReference type="Pfam" id="PF00294"/>
    </source>
</evidence>
<feature type="binding site" evidence="12">
    <location>
        <begin position="44"/>
        <end position="48"/>
    </location>
    <ligand>
        <name>substrate</name>
    </ligand>
</feature>
<keyword evidence="7 12" id="KW-0418">Kinase</keyword>
<evidence type="ECO:0000256" key="1">
    <source>
        <dbReference type="ARBA" id="ARBA00005380"/>
    </source>
</evidence>
<protein>
    <recommendedName>
        <fullName evidence="3 12">Ribokinase</fullName>
        <shortName evidence="12">RK</shortName>
        <ecNumber evidence="2 12">2.7.1.15</ecNumber>
    </recommendedName>
</protein>
<feature type="binding site" evidence="12">
    <location>
        <begin position="227"/>
        <end position="232"/>
    </location>
    <ligand>
        <name>ATP</name>
        <dbReference type="ChEBI" id="CHEBI:30616"/>
    </ligand>
</feature>
<comment type="similarity">
    <text evidence="1">Belongs to the carbohydrate kinase pfkB family.</text>
</comment>
<proteinExistence type="inferred from homology"/>
<feature type="binding site" evidence="12">
    <location>
        <position position="295"/>
    </location>
    <ligand>
        <name>K(+)</name>
        <dbReference type="ChEBI" id="CHEBI:29103"/>
    </ligand>
</feature>
<evidence type="ECO:0000256" key="8">
    <source>
        <dbReference type="ARBA" id="ARBA00022840"/>
    </source>
</evidence>